<dbReference type="Pfam" id="PF05532">
    <property type="entry name" value="CsbD"/>
    <property type="match status" value="1"/>
</dbReference>
<reference evidence="4" key="1">
    <citation type="journal article" date="2019" name="Int. J. Syst. Evol. Microbiol.">
        <title>The Global Catalogue of Microorganisms (GCM) 10K type strain sequencing project: providing services to taxonomists for standard genome sequencing and annotation.</title>
        <authorList>
            <consortium name="The Broad Institute Genomics Platform"/>
            <consortium name="The Broad Institute Genome Sequencing Center for Infectious Disease"/>
            <person name="Wu L."/>
            <person name="Ma J."/>
        </authorList>
    </citation>
    <scope>NUCLEOTIDE SEQUENCE [LARGE SCALE GENOMIC DNA]</scope>
    <source>
        <strain evidence="4">JCM 32105</strain>
    </source>
</reference>
<evidence type="ECO:0000313" key="3">
    <source>
        <dbReference type="EMBL" id="GAA4468003.1"/>
    </source>
</evidence>
<comment type="caution">
    <text evidence="3">The sequence shown here is derived from an EMBL/GenBank/DDBJ whole genome shotgun (WGS) entry which is preliminary data.</text>
</comment>
<gene>
    <name evidence="3" type="ORF">GCM10023093_24780</name>
</gene>
<dbReference type="RefSeq" id="WP_345083669.1">
    <property type="nucleotide sequence ID" value="NZ_BAABFA010000018.1"/>
</dbReference>
<protein>
    <submittedName>
        <fullName evidence="3">CsbD family protein</fullName>
    </submittedName>
</protein>
<organism evidence="3 4">
    <name type="scientific">Nemorincola caseinilytica</name>
    <dbReference type="NCBI Taxonomy" id="2054315"/>
    <lineage>
        <taxon>Bacteria</taxon>
        <taxon>Pseudomonadati</taxon>
        <taxon>Bacteroidota</taxon>
        <taxon>Chitinophagia</taxon>
        <taxon>Chitinophagales</taxon>
        <taxon>Chitinophagaceae</taxon>
        <taxon>Nemorincola</taxon>
    </lineage>
</organism>
<evidence type="ECO:0000313" key="4">
    <source>
        <dbReference type="Proteomes" id="UP001500067"/>
    </source>
</evidence>
<dbReference type="Gene3D" id="1.10.1470.10">
    <property type="entry name" value="YjbJ"/>
    <property type="match status" value="1"/>
</dbReference>
<dbReference type="EMBL" id="BAABFA010000018">
    <property type="protein sequence ID" value="GAA4468003.1"/>
    <property type="molecule type" value="Genomic_DNA"/>
</dbReference>
<name>A0ABP8NLX1_9BACT</name>
<dbReference type="InterPro" id="IPR036629">
    <property type="entry name" value="YjbJ_sf"/>
</dbReference>
<comment type="similarity">
    <text evidence="1">Belongs to the UPF0337 (CsbD) family.</text>
</comment>
<dbReference type="PANTHER" id="PTHR34977">
    <property type="entry name" value="UPF0337 PROTEIN YJBJ"/>
    <property type="match status" value="1"/>
</dbReference>
<dbReference type="InterPro" id="IPR026042">
    <property type="entry name" value="YjbJ"/>
</dbReference>
<evidence type="ECO:0000259" key="2">
    <source>
        <dbReference type="Pfam" id="PF05532"/>
    </source>
</evidence>
<dbReference type="InterPro" id="IPR008462">
    <property type="entry name" value="CsbD"/>
</dbReference>
<accession>A0ABP8NLX1</accession>
<evidence type="ECO:0000256" key="1">
    <source>
        <dbReference type="ARBA" id="ARBA00009129"/>
    </source>
</evidence>
<dbReference type="PANTHER" id="PTHR34977:SF1">
    <property type="entry name" value="UPF0337 PROTEIN YJBJ"/>
    <property type="match status" value="1"/>
</dbReference>
<dbReference type="SUPFAM" id="SSF69047">
    <property type="entry name" value="Hypothetical protein YjbJ"/>
    <property type="match status" value="1"/>
</dbReference>
<dbReference type="PIRSF" id="PIRSF039008">
    <property type="entry name" value="YjbJ"/>
    <property type="match status" value="1"/>
</dbReference>
<feature type="domain" description="CsbD-like" evidence="2">
    <location>
        <begin position="5"/>
        <end position="56"/>
    </location>
</feature>
<proteinExistence type="inferred from homology"/>
<keyword evidence="4" id="KW-1185">Reference proteome</keyword>
<sequence length="64" mass="7481">MNLTELKGNWNEMKGKLKQKYAQLTDDDLLFVEGKEDELVGRIQTRLGKTKDEVHKMLTEDEDL</sequence>
<dbReference type="Proteomes" id="UP001500067">
    <property type="component" value="Unassembled WGS sequence"/>
</dbReference>
<dbReference type="InterPro" id="IPR050423">
    <property type="entry name" value="UPF0337_stress_rsp"/>
</dbReference>